<accession>A0A0W0X0I3</accession>
<keyword evidence="5" id="KW-0249">Electron transport</keyword>
<evidence type="ECO:0000313" key="11">
    <source>
        <dbReference type="EMBL" id="KTD38080.1"/>
    </source>
</evidence>
<dbReference type="InterPro" id="IPR014729">
    <property type="entry name" value="Rossmann-like_a/b/a_fold"/>
</dbReference>
<feature type="binding site" evidence="9">
    <location>
        <begin position="258"/>
        <end position="265"/>
    </location>
    <ligand>
        <name>FAD</name>
        <dbReference type="ChEBI" id="CHEBI:57692"/>
    </ligand>
</feature>
<evidence type="ECO:0000259" key="10">
    <source>
        <dbReference type="SMART" id="SM00893"/>
    </source>
</evidence>
<dbReference type="GO" id="GO:0033539">
    <property type="term" value="P:fatty acid beta-oxidation using acyl-CoA dehydrogenase"/>
    <property type="evidence" value="ECO:0007669"/>
    <property type="project" value="TreeGrafter"/>
</dbReference>
<feature type="domain" description="Electron transfer flavoprotein alpha/beta-subunit N-terminal" evidence="10">
    <location>
        <begin position="3"/>
        <end position="181"/>
    </location>
</feature>
<evidence type="ECO:0000256" key="4">
    <source>
        <dbReference type="ARBA" id="ARBA00022827"/>
    </source>
</evidence>
<dbReference type="Proteomes" id="UP000054858">
    <property type="component" value="Unassembled WGS sequence"/>
</dbReference>
<dbReference type="PANTHER" id="PTHR43153:SF1">
    <property type="entry name" value="ELECTRON TRANSFER FLAVOPROTEIN SUBUNIT ALPHA, MITOCHONDRIAL"/>
    <property type="match status" value="1"/>
</dbReference>
<dbReference type="PIRSF" id="PIRSF000089">
    <property type="entry name" value="Electra_flavoP_a"/>
    <property type="match status" value="1"/>
</dbReference>
<keyword evidence="4 9" id="KW-0274">FAD</keyword>
<dbReference type="InterPro" id="IPR014730">
    <property type="entry name" value="ETF_a/b_N"/>
</dbReference>
<keyword evidence="2" id="KW-0813">Transport</keyword>
<evidence type="ECO:0000256" key="2">
    <source>
        <dbReference type="ARBA" id="ARBA00022448"/>
    </source>
</evidence>
<evidence type="ECO:0000313" key="12">
    <source>
        <dbReference type="Proteomes" id="UP000054858"/>
    </source>
</evidence>
<evidence type="ECO:0000256" key="7">
    <source>
        <dbReference type="ARBA" id="ARBA00068674"/>
    </source>
</evidence>
<dbReference type="SUPFAM" id="SSF52467">
    <property type="entry name" value="DHS-like NAD/FAD-binding domain"/>
    <property type="match status" value="1"/>
</dbReference>
<dbReference type="GO" id="GO:0050660">
    <property type="term" value="F:flavin adenine dinucleotide binding"/>
    <property type="evidence" value="ECO:0007669"/>
    <property type="project" value="InterPro"/>
</dbReference>
<feature type="binding site" evidence="9">
    <location>
        <position position="202"/>
    </location>
    <ligand>
        <name>FAD</name>
        <dbReference type="ChEBI" id="CHEBI:57692"/>
    </ligand>
</feature>
<keyword evidence="3" id="KW-0285">Flavoprotein</keyword>
<dbReference type="CDD" id="cd01715">
    <property type="entry name" value="ETF_alpha"/>
    <property type="match status" value="1"/>
</dbReference>
<dbReference type="PROSITE" id="PS00696">
    <property type="entry name" value="ETF_ALPHA"/>
    <property type="match status" value="1"/>
</dbReference>
<dbReference type="EMBL" id="LNYP01000029">
    <property type="protein sequence ID" value="KTD38080.1"/>
    <property type="molecule type" value="Genomic_DNA"/>
</dbReference>
<comment type="caution">
    <text evidence="11">The sequence shown here is derived from an EMBL/GenBank/DDBJ whole genome shotgun (WGS) entry which is preliminary data.</text>
</comment>
<comment type="similarity">
    <text evidence="1">Belongs to the ETF alpha-subunit/FixB family.</text>
</comment>
<organism evidence="11 12">
    <name type="scientific">Legionella oakridgensis</name>
    <dbReference type="NCBI Taxonomy" id="29423"/>
    <lineage>
        <taxon>Bacteria</taxon>
        <taxon>Pseudomonadati</taxon>
        <taxon>Pseudomonadota</taxon>
        <taxon>Gammaproteobacteria</taxon>
        <taxon>Legionellales</taxon>
        <taxon>Legionellaceae</taxon>
        <taxon>Legionella</taxon>
    </lineage>
</organism>
<gene>
    <name evidence="11" type="primary">etfA</name>
    <name evidence="11" type="ORF">Loak_1756</name>
</gene>
<evidence type="ECO:0000256" key="5">
    <source>
        <dbReference type="ARBA" id="ARBA00022982"/>
    </source>
</evidence>
<dbReference type="Pfam" id="PF01012">
    <property type="entry name" value="ETF"/>
    <property type="match status" value="1"/>
</dbReference>
<dbReference type="InterPro" id="IPR029035">
    <property type="entry name" value="DHS-like_NAD/FAD-binding_dom"/>
</dbReference>
<sequence length="310" mass="33545">MSALILVEHDNKTIHSSIRHVLAAALQFTEKPVLLVIGHHCQAVAEQAAILKGVSEVWHVDNACYEHPLAENIATLMAELSSSFTYLLSASTTFGKNILPRVAALLDVVQISDVTRIVHPDTFEHPIYAGNAIETVKVLDEKKVLTIRTTAFDAVMEEQAACGIERIEKVYQPMNSMFVRHELSQSFRPDLSGAKIIVSGGRGLQSAEKFKLIEELADVLGAAVGASRAAVDAGFVSNDYQVGQTGKVVAPMLYIAVGISGAVQHMAGMKDSKVIVAINKDEDAPIFQIADYGLVGDLFEVVPQLIEQLK</sequence>
<evidence type="ECO:0000256" key="3">
    <source>
        <dbReference type="ARBA" id="ARBA00022630"/>
    </source>
</evidence>
<dbReference type="GO" id="GO:0009055">
    <property type="term" value="F:electron transfer activity"/>
    <property type="evidence" value="ECO:0007669"/>
    <property type="project" value="InterPro"/>
</dbReference>
<feature type="binding site" evidence="9">
    <location>
        <position position="279"/>
    </location>
    <ligand>
        <name>FAD</name>
        <dbReference type="ChEBI" id="CHEBI:57692"/>
    </ligand>
</feature>
<evidence type="ECO:0000256" key="6">
    <source>
        <dbReference type="ARBA" id="ARBA00025649"/>
    </source>
</evidence>
<dbReference type="PANTHER" id="PTHR43153">
    <property type="entry name" value="ELECTRON TRANSFER FLAVOPROTEIN ALPHA"/>
    <property type="match status" value="1"/>
</dbReference>
<reference evidence="11 12" key="1">
    <citation type="submission" date="2015-11" db="EMBL/GenBank/DDBJ databases">
        <title>Genomic analysis of 38 Legionella species identifies large and diverse effector repertoires.</title>
        <authorList>
            <person name="Burstein D."/>
            <person name="Amaro F."/>
            <person name="Zusman T."/>
            <person name="Lifshitz Z."/>
            <person name="Cohen O."/>
            <person name="Gilbert J.A."/>
            <person name="Pupko T."/>
            <person name="Shuman H.A."/>
            <person name="Segal G."/>
        </authorList>
    </citation>
    <scope>NUCLEOTIDE SEQUENCE [LARGE SCALE GENOMIC DNA]</scope>
    <source>
        <strain evidence="11 12">Oak Ridge-10</strain>
    </source>
</reference>
<dbReference type="Pfam" id="PF00766">
    <property type="entry name" value="ETF_alpha"/>
    <property type="match status" value="1"/>
</dbReference>
<protein>
    <recommendedName>
        <fullName evidence="7">Electron transfer flavoprotein subunit alpha</fullName>
    </recommendedName>
    <alternativeName>
        <fullName evidence="8">Electron transfer flavoprotein large subunit</fullName>
    </alternativeName>
</protein>
<dbReference type="SUPFAM" id="SSF52402">
    <property type="entry name" value="Adenine nucleotide alpha hydrolases-like"/>
    <property type="match status" value="1"/>
</dbReference>
<dbReference type="Gene3D" id="3.40.50.1220">
    <property type="entry name" value="TPP-binding domain"/>
    <property type="match status" value="1"/>
</dbReference>
<evidence type="ECO:0000256" key="8">
    <source>
        <dbReference type="ARBA" id="ARBA00079299"/>
    </source>
</evidence>
<dbReference type="AlphaFoldDB" id="A0A0W0X0I3"/>
<evidence type="ECO:0000256" key="9">
    <source>
        <dbReference type="PIRSR" id="PIRSR000089-1"/>
    </source>
</evidence>
<evidence type="ECO:0000256" key="1">
    <source>
        <dbReference type="ARBA" id="ARBA00005817"/>
    </source>
</evidence>
<name>A0A0W0X0I3_9GAMM</name>
<feature type="binding site" evidence="9">
    <location>
        <begin position="227"/>
        <end position="228"/>
    </location>
    <ligand>
        <name>FAD</name>
        <dbReference type="ChEBI" id="CHEBI:57692"/>
    </ligand>
</feature>
<comment type="function">
    <text evidence="6">The electron transfer flavoprotein serves as a specific electron acceptor for other dehydrogenases. It transfers the electrons to the main respiratory chain via ETF-ubiquinone oxidoreductase (ETF dehydrogenase).</text>
</comment>
<dbReference type="PATRIC" id="fig|29423.5.peg.1841"/>
<dbReference type="RefSeq" id="WP_025385429.1">
    <property type="nucleotide sequence ID" value="NZ_LCUA01000002.1"/>
</dbReference>
<comment type="cofactor">
    <cofactor evidence="9">
        <name>FAD</name>
        <dbReference type="ChEBI" id="CHEBI:57692"/>
    </cofactor>
    <text evidence="9">Binds 1 FAD per dimer.</text>
</comment>
<dbReference type="SMART" id="SM00893">
    <property type="entry name" value="ETF"/>
    <property type="match status" value="1"/>
</dbReference>
<dbReference type="InterPro" id="IPR001308">
    <property type="entry name" value="ETF_a/FixB"/>
</dbReference>
<dbReference type="InterPro" id="IPR014731">
    <property type="entry name" value="ETF_asu_C"/>
</dbReference>
<dbReference type="FunFam" id="3.40.50.1220:FF:000001">
    <property type="entry name" value="Electron transfer flavoprotein, alpha subunit"/>
    <property type="match status" value="1"/>
</dbReference>
<dbReference type="InterPro" id="IPR018206">
    <property type="entry name" value="ETF_asu_C_CS"/>
</dbReference>
<proteinExistence type="inferred from homology"/>
<feature type="binding site" evidence="9">
    <location>
        <begin position="241"/>
        <end position="245"/>
    </location>
    <ligand>
        <name>FAD</name>
        <dbReference type="ChEBI" id="CHEBI:57692"/>
    </ligand>
</feature>
<dbReference type="Gene3D" id="3.40.50.620">
    <property type="entry name" value="HUPs"/>
    <property type="match status" value="1"/>
</dbReference>
<dbReference type="InterPro" id="IPR033947">
    <property type="entry name" value="ETF_alpha_N"/>
</dbReference>